<name>A0A382NC21_9ZZZZ</name>
<dbReference type="EMBL" id="UINC01098528">
    <property type="protein sequence ID" value="SVC57121.1"/>
    <property type="molecule type" value="Genomic_DNA"/>
</dbReference>
<protein>
    <submittedName>
        <fullName evidence="2">Uncharacterized protein</fullName>
    </submittedName>
</protein>
<gene>
    <name evidence="2" type="ORF">METZ01_LOCUS309975</name>
</gene>
<dbReference type="AlphaFoldDB" id="A0A382NC21"/>
<feature type="compositionally biased region" description="Gly residues" evidence="1">
    <location>
        <begin position="46"/>
        <end position="57"/>
    </location>
</feature>
<organism evidence="2">
    <name type="scientific">marine metagenome</name>
    <dbReference type="NCBI Taxonomy" id="408172"/>
    <lineage>
        <taxon>unclassified sequences</taxon>
        <taxon>metagenomes</taxon>
        <taxon>ecological metagenomes</taxon>
    </lineage>
</organism>
<reference evidence="2" key="1">
    <citation type="submission" date="2018-05" db="EMBL/GenBank/DDBJ databases">
        <authorList>
            <person name="Lanie J.A."/>
            <person name="Ng W.-L."/>
            <person name="Kazmierczak K.M."/>
            <person name="Andrzejewski T.M."/>
            <person name="Davidsen T.M."/>
            <person name="Wayne K.J."/>
            <person name="Tettelin H."/>
            <person name="Glass J.I."/>
            <person name="Rusch D."/>
            <person name="Podicherti R."/>
            <person name="Tsui H.-C.T."/>
            <person name="Winkler M.E."/>
        </authorList>
    </citation>
    <scope>NUCLEOTIDE SEQUENCE</scope>
</reference>
<sequence length="69" mass="7495">MRVEYQYSLSADNIHQNYCLKNNLPVPWFIIRLSFLLGSRGGSHIGVDADGGPGGEGVGERSSPVNNPH</sequence>
<accession>A0A382NC21</accession>
<proteinExistence type="predicted"/>
<feature type="region of interest" description="Disordered" evidence="1">
    <location>
        <begin position="46"/>
        <end position="69"/>
    </location>
</feature>
<evidence type="ECO:0000256" key="1">
    <source>
        <dbReference type="SAM" id="MobiDB-lite"/>
    </source>
</evidence>
<evidence type="ECO:0000313" key="2">
    <source>
        <dbReference type="EMBL" id="SVC57121.1"/>
    </source>
</evidence>